<keyword evidence="17" id="KW-0547">Nucleotide-binding</keyword>
<evidence type="ECO:0000256" key="10">
    <source>
        <dbReference type="ARBA" id="ARBA00022989"/>
    </source>
</evidence>
<dbReference type="InterPro" id="IPR013083">
    <property type="entry name" value="Znf_RING/FYVE/PHD"/>
</dbReference>
<dbReference type="Proteomes" id="UP000009328">
    <property type="component" value="Unassembled WGS sequence"/>
</dbReference>
<keyword evidence="9" id="KW-0862">Zinc</keyword>
<feature type="transmembrane region" description="Helical" evidence="14">
    <location>
        <begin position="135"/>
        <end position="156"/>
    </location>
</feature>
<dbReference type="CDD" id="cd16448">
    <property type="entry name" value="RING-H2"/>
    <property type="match status" value="1"/>
</dbReference>
<dbReference type="PANTHER" id="PTHR45977:SF4">
    <property type="entry name" value="RING-TYPE DOMAIN-CONTAINING PROTEIN"/>
    <property type="match status" value="1"/>
</dbReference>
<keyword evidence="17" id="KW-0347">Helicase</keyword>
<evidence type="ECO:0000256" key="5">
    <source>
        <dbReference type="ARBA" id="ARBA00022692"/>
    </source>
</evidence>
<reference evidence="17 18" key="1">
    <citation type="journal article" date="2012" name="Eukaryot. Cell">
        <title>Draft genome sequence of Wickerhamomyces ciferrii NRRL Y-1031 F-60-10.</title>
        <authorList>
            <person name="Schneider J."/>
            <person name="Andrea H."/>
            <person name="Blom J."/>
            <person name="Jaenicke S."/>
            <person name="Ruckert C."/>
            <person name="Schorsch C."/>
            <person name="Szczepanowski R."/>
            <person name="Farwick M."/>
            <person name="Goesmann A."/>
            <person name="Puhler A."/>
            <person name="Schaffer S."/>
            <person name="Tauch A."/>
            <person name="Kohler T."/>
            <person name="Brinkrolf K."/>
        </authorList>
    </citation>
    <scope>NUCLEOTIDE SEQUENCE [LARGE SCALE GENOMIC DNA]</scope>
    <source>
        <strain evidence="18">ATCC 14091 / BCRC 22168 / CBS 111 / JCM 3599 / NBRC 0793 / NRRL Y-1031 F-60-10</strain>
    </source>
</reference>
<dbReference type="GO" id="GO:0016787">
    <property type="term" value="F:hydrolase activity"/>
    <property type="evidence" value="ECO:0007669"/>
    <property type="project" value="UniProtKB-KW"/>
</dbReference>
<evidence type="ECO:0000256" key="12">
    <source>
        <dbReference type="PROSITE-ProRule" id="PRU00175"/>
    </source>
</evidence>
<evidence type="ECO:0000256" key="2">
    <source>
        <dbReference type="ARBA" id="ARBA00004141"/>
    </source>
</evidence>
<keyword evidence="11 14" id="KW-0472">Membrane</keyword>
<dbReference type="GO" id="GO:0008270">
    <property type="term" value="F:zinc ion binding"/>
    <property type="evidence" value="ECO:0007669"/>
    <property type="project" value="UniProtKB-KW"/>
</dbReference>
<evidence type="ECO:0000256" key="11">
    <source>
        <dbReference type="ARBA" id="ARBA00023136"/>
    </source>
</evidence>
<feature type="transmembrane region" description="Helical" evidence="14">
    <location>
        <begin position="84"/>
        <end position="102"/>
    </location>
</feature>
<protein>
    <recommendedName>
        <fullName evidence="3">RING-type E3 ubiquitin transferase</fullName>
        <ecNumber evidence="3">2.3.2.27</ecNumber>
    </recommendedName>
</protein>
<dbReference type="Pfam" id="PF13639">
    <property type="entry name" value="zf-RING_2"/>
    <property type="match status" value="1"/>
</dbReference>
<evidence type="ECO:0000256" key="3">
    <source>
        <dbReference type="ARBA" id="ARBA00012483"/>
    </source>
</evidence>
<feature type="chain" id="PRO_5003834600" description="RING-type E3 ubiquitin transferase" evidence="15">
    <location>
        <begin position="27"/>
        <end position="368"/>
    </location>
</feature>
<evidence type="ECO:0000256" key="15">
    <source>
        <dbReference type="SAM" id="SignalP"/>
    </source>
</evidence>
<proteinExistence type="predicted"/>
<dbReference type="SUPFAM" id="SSF57850">
    <property type="entry name" value="RING/U-box"/>
    <property type="match status" value="1"/>
</dbReference>
<keyword evidence="15" id="KW-0732">Signal</keyword>
<dbReference type="InParanoid" id="K0KVF5"/>
<dbReference type="GO" id="GO:0016567">
    <property type="term" value="P:protein ubiquitination"/>
    <property type="evidence" value="ECO:0007669"/>
    <property type="project" value="TreeGrafter"/>
</dbReference>
<keyword evidence="6" id="KW-0479">Metal-binding</keyword>
<evidence type="ECO:0000256" key="9">
    <source>
        <dbReference type="ARBA" id="ARBA00022833"/>
    </source>
</evidence>
<feature type="region of interest" description="Disordered" evidence="13">
    <location>
        <begin position="201"/>
        <end position="224"/>
    </location>
</feature>
<sequence>MKHSSIPSSILSVYLALTFLFTEVSTYNILDHISEYELEIQKCNYYNDEYRKFKIASNNNGDPVRDLSKAKNCLHFKPPKSNEFKHGIIFIGIIALISFILATRPHYQGQFDNFVKMMEFIQEDSSFKRQNKFTMILRILFSFKFISLLILSLIYVPVTGTYDAINYVSTKMFKREEYPSQENNDNNERIEYSAINDQNLNQKSINGSSSNEDQYSGESQGLLKGPTIKHDQITKITRSQIDNFTEDLSQNQYNSFMIPTDRLLPSNNQSIIYLTYKDHEGELDNDTDDEIEDQENCNICHDRYHDYDEIVKLPCNHIFHEGCLKNLQRNQCPKCGLDLGKFESYLKYKGLNPSNVEFHNEEYVNDVY</sequence>
<dbReference type="GO" id="GO:0061630">
    <property type="term" value="F:ubiquitin protein ligase activity"/>
    <property type="evidence" value="ECO:0007669"/>
    <property type="project" value="UniProtKB-EC"/>
</dbReference>
<evidence type="ECO:0000259" key="16">
    <source>
        <dbReference type="PROSITE" id="PS50089"/>
    </source>
</evidence>
<dbReference type="HOGENOM" id="CLU_752743_0_0_1"/>
<accession>K0KVF5</accession>
<dbReference type="AlphaFoldDB" id="K0KVF5"/>
<dbReference type="Gene3D" id="3.30.40.10">
    <property type="entry name" value="Zinc/RING finger domain, C3HC4 (zinc finger)"/>
    <property type="match status" value="1"/>
</dbReference>
<name>K0KVF5_WICCF</name>
<keyword evidence="7 12" id="KW-0863">Zinc-finger</keyword>
<comment type="subcellular location">
    <subcellularLocation>
        <location evidence="2">Membrane</location>
        <topology evidence="2">Multi-pass membrane protein</topology>
    </subcellularLocation>
</comment>
<dbReference type="GO" id="GO:0016020">
    <property type="term" value="C:membrane"/>
    <property type="evidence" value="ECO:0007669"/>
    <property type="project" value="UniProtKB-SubCell"/>
</dbReference>
<evidence type="ECO:0000256" key="7">
    <source>
        <dbReference type="ARBA" id="ARBA00022771"/>
    </source>
</evidence>
<keyword evidence="10 14" id="KW-1133">Transmembrane helix</keyword>
<keyword evidence="17" id="KW-0067">ATP-binding</keyword>
<comment type="catalytic activity">
    <reaction evidence="1">
        <text>S-ubiquitinyl-[E2 ubiquitin-conjugating enzyme]-L-cysteine + [acceptor protein]-L-lysine = [E2 ubiquitin-conjugating enzyme]-L-cysteine + N(6)-ubiquitinyl-[acceptor protein]-L-lysine.</text>
        <dbReference type="EC" id="2.3.2.27"/>
    </reaction>
</comment>
<evidence type="ECO:0000256" key="4">
    <source>
        <dbReference type="ARBA" id="ARBA00022679"/>
    </source>
</evidence>
<feature type="compositionally biased region" description="Polar residues" evidence="13">
    <location>
        <begin position="201"/>
        <end position="219"/>
    </location>
</feature>
<feature type="domain" description="RING-type" evidence="16">
    <location>
        <begin position="297"/>
        <end position="335"/>
    </location>
</feature>
<dbReference type="InterPro" id="IPR001841">
    <property type="entry name" value="Znf_RING"/>
</dbReference>
<feature type="signal peptide" evidence="15">
    <location>
        <begin position="1"/>
        <end position="26"/>
    </location>
</feature>
<evidence type="ECO:0000313" key="17">
    <source>
        <dbReference type="EMBL" id="CCH45897.1"/>
    </source>
</evidence>
<dbReference type="STRING" id="1206466.K0KVF5"/>
<evidence type="ECO:0000313" key="18">
    <source>
        <dbReference type="Proteomes" id="UP000009328"/>
    </source>
</evidence>
<keyword evidence="5 14" id="KW-0812">Transmembrane</keyword>
<keyword evidence="17" id="KW-0378">Hydrolase</keyword>
<dbReference type="PROSITE" id="PS50089">
    <property type="entry name" value="ZF_RING_2"/>
    <property type="match status" value="1"/>
</dbReference>
<dbReference type="GO" id="GO:0004386">
    <property type="term" value="F:helicase activity"/>
    <property type="evidence" value="ECO:0007669"/>
    <property type="project" value="UniProtKB-KW"/>
</dbReference>
<evidence type="ECO:0000256" key="8">
    <source>
        <dbReference type="ARBA" id="ARBA00022786"/>
    </source>
</evidence>
<keyword evidence="4" id="KW-0808">Transferase</keyword>
<evidence type="ECO:0000256" key="14">
    <source>
        <dbReference type="SAM" id="Phobius"/>
    </source>
</evidence>
<dbReference type="SMART" id="SM00184">
    <property type="entry name" value="RING"/>
    <property type="match status" value="1"/>
</dbReference>
<dbReference type="EC" id="2.3.2.27" evidence="3"/>
<dbReference type="PANTHER" id="PTHR45977">
    <property type="entry name" value="TARGET OF ERK KINASE MPK-1"/>
    <property type="match status" value="1"/>
</dbReference>
<dbReference type="EMBL" id="CAIF01000217">
    <property type="protein sequence ID" value="CCH45897.1"/>
    <property type="molecule type" value="Genomic_DNA"/>
</dbReference>
<dbReference type="GO" id="GO:0006511">
    <property type="term" value="P:ubiquitin-dependent protein catabolic process"/>
    <property type="evidence" value="ECO:0007669"/>
    <property type="project" value="TreeGrafter"/>
</dbReference>
<comment type="caution">
    <text evidence="17">The sequence shown here is derived from an EMBL/GenBank/DDBJ whole genome shotgun (WGS) entry which is preliminary data.</text>
</comment>
<keyword evidence="18" id="KW-1185">Reference proteome</keyword>
<evidence type="ECO:0000256" key="13">
    <source>
        <dbReference type="SAM" id="MobiDB-lite"/>
    </source>
</evidence>
<keyword evidence="8" id="KW-0833">Ubl conjugation pathway</keyword>
<gene>
    <name evidence="17" type="ORF">BN7_5484</name>
</gene>
<organism evidence="17 18">
    <name type="scientific">Wickerhamomyces ciferrii (strain ATCC 14091 / BCRC 22168 / CBS 111 / JCM 3599 / NBRC 0793 / NRRL Y-1031 F-60-10)</name>
    <name type="common">Yeast</name>
    <name type="synonym">Pichia ciferrii</name>
    <dbReference type="NCBI Taxonomy" id="1206466"/>
    <lineage>
        <taxon>Eukaryota</taxon>
        <taxon>Fungi</taxon>
        <taxon>Dikarya</taxon>
        <taxon>Ascomycota</taxon>
        <taxon>Saccharomycotina</taxon>
        <taxon>Saccharomycetes</taxon>
        <taxon>Phaffomycetales</taxon>
        <taxon>Wickerhamomycetaceae</taxon>
        <taxon>Wickerhamomyces</taxon>
    </lineage>
</organism>
<evidence type="ECO:0000256" key="6">
    <source>
        <dbReference type="ARBA" id="ARBA00022723"/>
    </source>
</evidence>
<evidence type="ECO:0000256" key="1">
    <source>
        <dbReference type="ARBA" id="ARBA00000900"/>
    </source>
</evidence>